<comment type="subcellular location">
    <subcellularLocation>
        <location evidence="1">Membrane</location>
        <topology evidence="1">Single-pass type I membrane protein</topology>
    </subcellularLocation>
</comment>
<sequence length="764" mass="86382">MPCALSNHENATEMLSCLFFIYCFLSGTLSQNVLSSKESPEGSCGRLCSCTEKDNMLYVNCEEKNIDSIAKIKLPPARPFHLNLYKNDLVELLPEGLIGLKNAHSLNLGGNSIQQLEPGVFHALSFLKKLYINKNFLVALKEDTFLGLVNLEYLQADTNFIEVIEHGTFNRLIHLKVLILNDNSIRVLPRNIFRFVPLTHLDLRGNQLQSLPYVGFLEHIGRIVELLLEDNKWLCDCEMLLLKIWRDTMVTQSSVSEVVCDSPANLKDHSLSNIMKDDLCPTYGDTSLEESSKSLNMVATPSSKILKLVIASDDAIFTTPTPVLTSDVACVELCSCLISSTAGFLIHCEDKGIKRMSELGFLHQSPTDLVLTGNMIQRLLRDDFVAYESLVLLNLANNKIDYIENQSFLCLGLLQKLNLNGNRIDQLFSGMFFGLNSLEQLYLEYNVIEGIHPGSFSALPNLKILSLNGNLLHKLPPYIFHHLPLIKVNLMNNAFKHLPVMNVLDQLIALRQIFLDDNPWDCTCDLVDFKQWVETLQKYSVSGSILCQTPNKIAKTKLEIVSQEVMCPDLVTFLPMPTGTFAHGVPFPSTTIKSTGFYHHFTVSVPFSVFIVIFLIFLLIVVFSASGIVFLIVHRKQRSKKKHREDRPQDGGPVDVKHGMSAQKNCCPLTERKTENIKQDPTYSPAATDWYNHDCHTHSKYQGKEDRSQNHQEEIELLSRSLVYAAPRGVVLDWTKNEHFELKGNSQTDPEYLEIINHHNHHLQ</sequence>
<keyword evidence="13" id="KW-1185">Reference proteome</keyword>
<keyword evidence="3" id="KW-0433">Leucine-rich repeat</keyword>
<dbReference type="GO" id="GO:0007409">
    <property type="term" value="P:axonogenesis"/>
    <property type="evidence" value="ECO:0007669"/>
    <property type="project" value="TreeGrafter"/>
</dbReference>
<dbReference type="InterPro" id="IPR003591">
    <property type="entry name" value="Leu-rich_rpt_typical-subtyp"/>
</dbReference>
<evidence type="ECO:0000313" key="12">
    <source>
        <dbReference type="Ensembl" id="ENSPKIP00000022570.1"/>
    </source>
</evidence>
<reference evidence="12" key="1">
    <citation type="submission" date="2025-08" db="UniProtKB">
        <authorList>
            <consortium name="Ensembl"/>
        </authorList>
    </citation>
    <scope>IDENTIFICATION</scope>
</reference>
<dbReference type="FunFam" id="3.80.10.10:FF:000001">
    <property type="entry name" value="SLIT and NTRK-like family, member 1"/>
    <property type="match status" value="2"/>
</dbReference>
<dbReference type="InterPro" id="IPR032675">
    <property type="entry name" value="LRR_dom_sf"/>
</dbReference>
<dbReference type="PANTHER" id="PTHR45773:SF1">
    <property type="entry name" value="SLIT AND NTRK-LIKE PROTEIN 6"/>
    <property type="match status" value="1"/>
</dbReference>
<protein>
    <submittedName>
        <fullName evidence="12">SLIT and NTRK-like family, member 6</fullName>
    </submittedName>
</protein>
<evidence type="ECO:0000256" key="8">
    <source>
        <dbReference type="ARBA" id="ARBA00023136"/>
    </source>
</evidence>
<dbReference type="Proteomes" id="UP000261540">
    <property type="component" value="Unplaced"/>
</dbReference>
<feature type="domain" description="LRRCT" evidence="11">
    <location>
        <begin position="518"/>
        <end position="568"/>
    </location>
</feature>
<dbReference type="GO" id="GO:0016020">
    <property type="term" value="C:membrane"/>
    <property type="evidence" value="ECO:0007669"/>
    <property type="project" value="UniProtKB-SubCell"/>
</dbReference>
<keyword evidence="8 9" id="KW-0472">Membrane</keyword>
<dbReference type="PROSITE" id="PS51450">
    <property type="entry name" value="LRR"/>
    <property type="match status" value="3"/>
</dbReference>
<evidence type="ECO:0000256" key="7">
    <source>
        <dbReference type="ARBA" id="ARBA00022989"/>
    </source>
</evidence>
<feature type="transmembrane region" description="Helical" evidence="9">
    <location>
        <begin position="607"/>
        <end position="633"/>
    </location>
</feature>
<dbReference type="AlphaFoldDB" id="A0A3B3RXD9"/>
<dbReference type="SMART" id="SM00082">
    <property type="entry name" value="LRRCT"/>
    <property type="match status" value="2"/>
</dbReference>
<dbReference type="InterPro" id="IPR000483">
    <property type="entry name" value="Cys-rich_flank_reg_C"/>
</dbReference>
<organism evidence="12 13">
    <name type="scientific">Paramormyrops kingsleyae</name>
    <dbReference type="NCBI Taxonomy" id="1676925"/>
    <lineage>
        <taxon>Eukaryota</taxon>
        <taxon>Metazoa</taxon>
        <taxon>Chordata</taxon>
        <taxon>Craniata</taxon>
        <taxon>Vertebrata</taxon>
        <taxon>Euteleostomi</taxon>
        <taxon>Actinopterygii</taxon>
        <taxon>Neopterygii</taxon>
        <taxon>Teleostei</taxon>
        <taxon>Osteoglossocephala</taxon>
        <taxon>Osteoglossomorpha</taxon>
        <taxon>Osteoglossiformes</taxon>
        <taxon>Mormyridae</taxon>
        <taxon>Paramormyrops</taxon>
    </lineage>
</organism>
<keyword evidence="7 9" id="KW-1133">Transmembrane helix</keyword>
<evidence type="ECO:0000256" key="1">
    <source>
        <dbReference type="ARBA" id="ARBA00004479"/>
    </source>
</evidence>
<feature type="chain" id="PRO_5017187521" evidence="10">
    <location>
        <begin position="31"/>
        <end position="764"/>
    </location>
</feature>
<dbReference type="Gene3D" id="3.80.10.10">
    <property type="entry name" value="Ribonuclease Inhibitor"/>
    <property type="match status" value="2"/>
</dbReference>
<dbReference type="PANTHER" id="PTHR45773">
    <property type="entry name" value="SLIT AND NTRK-LIKE PROTEIN 4-RELATED"/>
    <property type="match status" value="1"/>
</dbReference>
<dbReference type="GO" id="GO:0051965">
    <property type="term" value="P:positive regulation of synapse assembly"/>
    <property type="evidence" value="ECO:0007669"/>
    <property type="project" value="TreeGrafter"/>
</dbReference>
<evidence type="ECO:0000256" key="2">
    <source>
        <dbReference type="ARBA" id="ARBA00010439"/>
    </source>
</evidence>
<dbReference type="SUPFAM" id="SSF52058">
    <property type="entry name" value="L domain-like"/>
    <property type="match status" value="2"/>
</dbReference>
<evidence type="ECO:0000256" key="9">
    <source>
        <dbReference type="SAM" id="Phobius"/>
    </source>
</evidence>
<dbReference type="GeneTree" id="ENSGT00940000160718"/>
<accession>A0A3B3RXD9</accession>
<evidence type="ECO:0000256" key="10">
    <source>
        <dbReference type="SAM" id="SignalP"/>
    </source>
</evidence>
<dbReference type="SMART" id="SM00369">
    <property type="entry name" value="LRR_TYP"/>
    <property type="match status" value="9"/>
</dbReference>
<evidence type="ECO:0000259" key="11">
    <source>
        <dbReference type="SMART" id="SM00082"/>
    </source>
</evidence>
<evidence type="ECO:0000256" key="5">
    <source>
        <dbReference type="ARBA" id="ARBA00022729"/>
    </source>
</evidence>
<dbReference type="InterPro" id="IPR001611">
    <property type="entry name" value="Leu-rich_rpt"/>
</dbReference>
<evidence type="ECO:0000256" key="3">
    <source>
        <dbReference type="ARBA" id="ARBA00022614"/>
    </source>
</evidence>
<name>A0A3B3RXD9_9TELE</name>
<evidence type="ECO:0000313" key="13">
    <source>
        <dbReference type="Proteomes" id="UP000261540"/>
    </source>
</evidence>
<proteinExistence type="inferred from homology"/>
<feature type="domain" description="LRRCT" evidence="11">
    <location>
        <begin position="231"/>
        <end position="281"/>
    </location>
</feature>
<dbReference type="Ensembl" id="ENSPKIT00000003239.1">
    <property type="protein sequence ID" value="ENSPKIP00000022570.1"/>
    <property type="gene ID" value="ENSPKIG00000006524.1"/>
</dbReference>
<evidence type="ECO:0000256" key="6">
    <source>
        <dbReference type="ARBA" id="ARBA00022737"/>
    </source>
</evidence>
<keyword evidence="4 9" id="KW-0812">Transmembrane</keyword>
<keyword evidence="6" id="KW-0677">Repeat</keyword>
<evidence type="ECO:0000256" key="4">
    <source>
        <dbReference type="ARBA" id="ARBA00022692"/>
    </source>
</evidence>
<comment type="similarity">
    <text evidence="2">Belongs to the SLITRK family.</text>
</comment>
<keyword evidence="5 10" id="KW-0732">Signal</keyword>
<dbReference type="Pfam" id="PF13855">
    <property type="entry name" value="LRR_8"/>
    <property type="match status" value="2"/>
</dbReference>
<feature type="signal peptide" evidence="10">
    <location>
        <begin position="1"/>
        <end position="30"/>
    </location>
</feature>
<reference evidence="12" key="2">
    <citation type="submission" date="2025-09" db="UniProtKB">
        <authorList>
            <consortium name="Ensembl"/>
        </authorList>
    </citation>
    <scope>IDENTIFICATION</scope>
</reference>